<dbReference type="Pfam" id="PF18316">
    <property type="entry name" value="S-l_SbsC_C"/>
    <property type="match status" value="1"/>
</dbReference>
<dbReference type="Gene3D" id="2.60.40.1120">
    <property type="entry name" value="Carboxypeptidase-like, regulatory domain"/>
    <property type="match status" value="1"/>
</dbReference>
<reference evidence="2 3" key="1">
    <citation type="submission" date="2024-09" db="EMBL/GenBank/DDBJ databases">
        <authorList>
            <person name="Sun Q."/>
            <person name="Mori K."/>
        </authorList>
    </citation>
    <scope>NUCLEOTIDE SEQUENCE [LARGE SCALE GENOMIC DNA]</scope>
    <source>
        <strain evidence="2 3">JCM 12520</strain>
    </source>
</reference>
<protein>
    <submittedName>
        <fullName evidence="2">Carboxypeptidase regulatory-like domain-containing protein</fullName>
    </submittedName>
</protein>
<dbReference type="Proteomes" id="UP001589619">
    <property type="component" value="Unassembled WGS sequence"/>
</dbReference>
<evidence type="ECO:0000313" key="3">
    <source>
        <dbReference type="Proteomes" id="UP001589619"/>
    </source>
</evidence>
<evidence type="ECO:0000313" key="2">
    <source>
        <dbReference type="EMBL" id="MFB9751683.1"/>
    </source>
</evidence>
<dbReference type="EMBL" id="JBHMAG010000007">
    <property type="protein sequence ID" value="MFB9751683.1"/>
    <property type="molecule type" value="Genomic_DNA"/>
</dbReference>
<dbReference type="SUPFAM" id="SSF49464">
    <property type="entry name" value="Carboxypeptidase regulatory domain-like"/>
    <property type="match status" value="1"/>
</dbReference>
<gene>
    <name evidence="2" type="ORF">ACFFNY_08870</name>
</gene>
<organism evidence="2 3">
    <name type="scientific">Paenibacillus hodogayensis</name>
    <dbReference type="NCBI Taxonomy" id="279208"/>
    <lineage>
        <taxon>Bacteria</taxon>
        <taxon>Bacillati</taxon>
        <taxon>Bacillota</taxon>
        <taxon>Bacilli</taxon>
        <taxon>Bacillales</taxon>
        <taxon>Paenibacillaceae</taxon>
        <taxon>Paenibacillus</taxon>
    </lineage>
</organism>
<comment type="caution">
    <text evidence="2">The sequence shown here is derived from an EMBL/GenBank/DDBJ whole genome shotgun (WGS) entry which is preliminary data.</text>
</comment>
<feature type="domain" description="S-layer protein SbsC C-terminal" evidence="1">
    <location>
        <begin position="193"/>
        <end position="271"/>
    </location>
</feature>
<dbReference type="InterPro" id="IPR040751">
    <property type="entry name" value="SbsC_C"/>
</dbReference>
<keyword evidence="3" id="KW-1185">Reference proteome</keyword>
<proteinExistence type="predicted"/>
<dbReference type="RefSeq" id="WP_344912445.1">
    <property type="nucleotide sequence ID" value="NZ_BAAAYO010000010.1"/>
</dbReference>
<evidence type="ECO:0000259" key="1">
    <source>
        <dbReference type="Pfam" id="PF18316"/>
    </source>
</evidence>
<dbReference type="Pfam" id="PF13620">
    <property type="entry name" value="CarboxypepD_reg"/>
    <property type="match status" value="1"/>
</dbReference>
<name>A0ABV5VTT5_9BACL</name>
<accession>A0ABV5VTT5</accession>
<sequence>MPSMHRVGKTKFFPLLLGVATFLLIAVWHAASGGQAVSAEAASPVTVLSPAEAASAKPGQKVYIQLAAPGWAGIEITENGQIIGSVSGQGPNYAIPLVWTVPGVHVFEAVAVSGTGRSAPRRLPPVVVKPGELDIADISAIARELPANVIDYNGDGRTNTEQDRKDDLKAALRLIRPALSDGYAPEIKEALLQPGPQSGSTRVDYMVPEGRRLYYALADGHRPNPSIGTDASGAAYVPGEPIAGASAYEYVALTEADAAGKVVRFSNIRLNDAFLMASVTGRVRDSLDAPIAGATIRFSAGENNGDGPSAGETTTGAEGTFALQLPPGLYTATLFSPGYESRSYNVTVSRDGTAGVDLLAIAKIEAGQIRIVLTWGEHPRDLDSHLIGPNGQGGAFHVYYGQREAVNGSNEKIAVLNRDDVDSNGEETVTIMTLSRHVYGTYTYFVHQYSQDGRLRESGAQVRIYEGIEQPDHTVRETLIGSYTALAGSGAERYWNVMRLNVAEAGVMYEPVNAMQESSPELWQLRSAEPVNGSVSSVQMEYTPTAAYDGEPVQQSDLLVTATLNGMPYNLQAVHYDPAERRIGFEPVPRTASVQQLLISVRAAPWAIRLLPGEKKALISVPPLEQDKPSLVALDSLERAGGGFSANLVLNGTAPVVLSLSDMTVSASVYDTVTGSTYAGTITNLELNPVDGLWELYFQLAPPDHPVAFAPQRLTLTVTAAQSSSAFSGAASAELDFYWMMPVMGPNSNSWTRLAALAPSQEYWRRIVAAAQDY</sequence>
<dbReference type="InterPro" id="IPR008969">
    <property type="entry name" value="CarboxyPept-like_regulatory"/>
</dbReference>